<evidence type="ECO:0000313" key="5">
    <source>
        <dbReference type="Proteomes" id="UP000555407"/>
    </source>
</evidence>
<dbReference type="AlphaFoldDB" id="A0A7X5VAQ1"/>
<keyword evidence="2" id="KW-0012">Acyltransferase</keyword>
<dbReference type="EMBL" id="JAASRO010000001">
    <property type="protein sequence ID" value="NIK57761.1"/>
    <property type="molecule type" value="Genomic_DNA"/>
</dbReference>
<evidence type="ECO:0000313" key="4">
    <source>
        <dbReference type="EMBL" id="NIK57761.1"/>
    </source>
</evidence>
<dbReference type="PANTHER" id="PTHR43877:SF1">
    <property type="entry name" value="ACETYLTRANSFERASE"/>
    <property type="match status" value="1"/>
</dbReference>
<protein>
    <submittedName>
        <fullName evidence="4">GNAT superfamily N-acetyltransferase</fullName>
    </submittedName>
</protein>
<dbReference type="InterPro" id="IPR016181">
    <property type="entry name" value="Acyl_CoA_acyltransferase"/>
</dbReference>
<evidence type="ECO:0000256" key="2">
    <source>
        <dbReference type="ARBA" id="ARBA00023315"/>
    </source>
</evidence>
<dbReference type="InterPro" id="IPR050832">
    <property type="entry name" value="Bact_Acetyltransf"/>
</dbReference>
<dbReference type="CDD" id="cd04301">
    <property type="entry name" value="NAT_SF"/>
    <property type="match status" value="1"/>
</dbReference>
<keyword evidence="1 4" id="KW-0808">Transferase</keyword>
<dbReference type="InterPro" id="IPR000182">
    <property type="entry name" value="GNAT_dom"/>
</dbReference>
<sequence>MTATDQLRTANATDVDQLVRLWALVFEDDADQAQWTDHARGWFTRFVDDAGAARFPVIEVGGRLVATAIGTLELGVPTPQCIRGRTVRLANVITLPEYRGRGYGTRLVHDVVDWARSITADRVDLSATPAGQRLYTNLGFTGTSAPRMKLVL</sequence>
<feature type="domain" description="N-acetyltransferase" evidence="3">
    <location>
        <begin position="5"/>
        <end position="152"/>
    </location>
</feature>
<dbReference type="PROSITE" id="PS51186">
    <property type="entry name" value="GNAT"/>
    <property type="match status" value="1"/>
</dbReference>
<proteinExistence type="predicted"/>
<gene>
    <name evidence="4" type="ORF">BJY22_003478</name>
</gene>
<comment type="caution">
    <text evidence="4">The sequence shown here is derived from an EMBL/GenBank/DDBJ whole genome shotgun (WGS) entry which is preliminary data.</text>
</comment>
<organism evidence="4 5">
    <name type="scientific">Kribbella shirazensis</name>
    <dbReference type="NCBI Taxonomy" id="1105143"/>
    <lineage>
        <taxon>Bacteria</taxon>
        <taxon>Bacillati</taxon>
        <taxon>Actinomycetota</taxon>
        <taxon>Actinomycetes</taxon>
        <taxon>Propionibacteriales</taxon>
        <taxon>Kribbellaceae</taxon>
        <taxon>Kribbella</taxon>
    </lineage>
</organism>
<dbReference type="Proteomes" id="UP000555407">
    <property type="component" value="Unassembled WGS sequence"/>
</dbReference>
<dbReference type="RefSeq" id="WP_202891157.1">
    <property type="nucleotide sequence ID" value="NZ_JAASRO010000001.1"/>
</dbReference>
<dbReference type="Gene3D" id="3.40.630.30">
    <property type="match status" value="1"/>
</dbReference>
<keyword evidence="5" id="KW-1185">Reference proteome</keyword>
<evidence type="ECO:0000256" key="1">
    <source>
        <dbReference type="ARBA" id="ARBA00022679"/>
    </source>
</evidence>
<dbReference type="GO" id="GO:0016747">
    <property type="term" value="F:acyltransferase activity, transferring groups other than amino-acyl groups"/>
    <property type="evidence" value="ECO:0007669"/>
    <property type="project" value="InterPro"/>
</dbReference>
<dbReference type="PANTHER" id="PTHR43877">
    <property type="entry name" value="AMINOALKYLPHOSPHONATE N-ACETYLTRANSFERASE-RELATED-RELATED"/>
    <property type="match status" value="1"/>
</dbReference>
<dbReference type="SUPFAM" id="SSF55729">
    <property type="entry name" value="Acyl-CoA N-acyltransferases (Nat)"/>
    <property type="match status" value="1"/>
</dbReference>
<accession>A0A7X5VAQ1</accession>
<name>A0A7X5VAQ1_9ACTN</name>
<evidence type="ECO:0000259" key="3">
    <source>
        <dbReference type="PROSITE" id="PS51186"/>
    </source>
</evidence>
<dbReference type="Pfam" id="PF00583">
    <property type="entry name" value="Acetyltransf_1"/>
    <property type="match status" value="1"/>
</dbReference>
<reference evidence="4 5" key="1">
    <citation type="submission" date="2020-03" db="EMBL/GenBank/DDBJ databases">
        <title>Sequencing the genomes of 1000 actinobacteria strains.</title>
        <authorList>
            <person name="Klenk H.-P."/>
        </authorList>
    </citation>
    <scope>NUCLEOTIDE SEQUENCE [LARGE SCALE GENOMIC DNA]</scope>
    <source>
        <strain evidence="4 5">DSM 45490</strain>
    </source>
</reference>